<feature type="compositionally biased region" description="Basic and acidic residues" evidence="1">
    <location>
        <begin position="12"/>
        <end position="25"/>
    </location>
</feature>
<feature type="region of interest" description="Disordered" evidence="1">
    <location>
        <begin position="1"/>
        <end position="28"/>
    </location>
</feature>
<protein>
    <submittedName>
        <fullName evidence="2">Uncharacterized protein</fullName>
    </submittedName>
</protein>
<sequence length="155" mass="16265">MGRLRAAVRGQRGADRTAGDDDGHRSGVRRFGCRHVDKRCHDSACHVRGGTAAATEEHVILTAAAAAAAPPQQQLRDVLKKALYLHVTGTQKEMYGPSDRKPTPDNTGLLAAQNASMSSSDADIVVAQDGSGNYKTIGEAVDVLRGGVDGEATTE</sequence>
<dbReference type="SUPFAM" id="SSF51126">
    <property type="entry name" value="Pectin lyase-like"/>
    <property type="match status" value="1"/>
</dbReference>
<reference evidence="2" key="1">
    <citation type="submission" date="2020-07" db="EMBL/GenBank/DDBJ databases">
        <authorList>
            <person name="Lin J."/>
        </authorList>
    </citation>
    <scope>NUCLEOTIDE SEQUENCE</scope>
</reference>
<proteinExistence type="predicted"/>
<dbReference type="AlphaFoldDB" id="A0A6V7PK08"/>
<name>A0A6V7PK08_ANACO</name>
<dbReference type="InterPro" id="IPR011050">
    <property type="entry name" value="Pectin_lyase_fold/virulence"/>
</dbReference>
<gene>
    <name evidence="2" type="ORF">CB5_LOCUS14365</name>
</gene>
<evidence type="ECO:0000313" key="2">
    <source>
        <dbReference type="EMBL" id="CAD1831154.1"/>
    </source>
</evidence>
<evidence type="ECO:0000256" key="1">
    <source>
        <dbReference type="SAM" id="MobiDB-lite"/>
    </source>
</evidence>
<dbReference type="EMBL" id="LR862148">
    <property type="protein sequence ID" value="CAD1831154.1"/>
    <property type="molecule type" value="Genomic_DNA"/>
</dbReference>
<organism evidence="2">
    <name type="scientific">Ananas comosus var. bracteatus</name>
    <name type="common">red pineapple</name>
    <dbReference type="NCBI Taxonomy" id="296719"/>
    <lineage>
        <taxon>Eukaryota</taxon>
        <taxon>Viridiplantae</taxon>
        <taxon>Streptophyta</taxon>
        <taxon>Embryophyta</taxon>
        <taxon>Tracheophyta</taxon>
        <taxon>Spermatophyta</taxon>
        <taxon>Magnoliopsida</taxon>
        <taxon>Liliopsida</taxon>
        <taxon>Poales</taxon>
        <taxon>Bromeliaceae</taxon>
        <taxon>Bromelioideae</taxon>
        <taxon>Ananas</taxon>
    </lineage>
</organism>
<accession>A0A6V7PK08</accession>